<dbReference type="RefSeq" id="WP_151916360.1">
    <property type="nucleotide sequence ID" value="NZ_RQSP01000006.1"/>
</dbReference>
<dbReference type="Pfam" id="PF02368">
    <property type="entry name" value="Big_2"/>
    <property type="match status" value="1"/>
</dbReference>
<dbReference type="EMBL" id="RQSP01000006">
    <property type="protein sequence ID" value="KAB5607956.1"/>
    <property type="molecule type" value="Genomic_DNA"/>
</dbReference>
<evidence type="ECO:0000259" key="4">
    <source>
        <dbReference type="SMART" id="SM00635"/>
    </source>
</evidence>
<dbReference type="Pfam" id="PF13472">
    <property type="entry name" value="Lipase_GDSL_2"/>
    <property type="match status" value="1"/>
</dbReference>
<feature type="signal peptide" evidence="3">
    <location>
        <begin position="1"/>
        <end position="34"/>
    </location>
</feature>
<dbReference type="InterPro" id="IPR003343">
    <property type="entry name" value="Big_2"/>
</dbReference>
<organism evidence="5 6">
    <name type="scientific">Bifidobacterium jacchi</name>
    <dbReference type="NCBI Taxonomy" id="2490545"/>
    <lineage>
        <taxon>Bacteria</taxon>
        <taxon>Bacillati</taxon>
        <taxon>Actinomycetota</taxon>
        <taxon>Actinomycetes</taxon>
        <taxon>Bifidobacteriales</taxon>
        <taxon>Bifidobacteriaceae</taxon>
        <taxon>Bifidobacterium</taxon>
    </lineage>
</organism>
<dbReference type="Gene3D" id="2.60.40.1080">
    <property type="match status" value="1"/>
</dbReference>
<gene>
    <name evidence="5" type="ORF">EHS19_03255</name>
</gene>
<reference evidence="5 6" key="1">
    <citation type="journal article" date="2019" name="Int. J. Syst. Evol. Microbiol.">
        <title>Bifidobacterium jacchi sp. nov., isolated from the faeces of a baby common marmoset (Callithrix jacchus).</title>
        <authorList>
            <person name="Modesto M."/>
            <person name="Watanabe K."/>
            <person name="Arita M."/>
            <person name="Satti M."/>
            <person name="Oki K."/>
            <person name="Sciavilla P."/>
            <person name="Patavino C."/>
            <person name="Camma C."/>
            <person name="Michelini S."/>
            <person name="Sgorbati B."/>
            <person name="Mattarelli P."/>
        </authorList>
    </citation>
    <scope>NUCLEOTIDE SEQUENCE [LARGE SCALE GENOMIC DNA]</scope>
    <source>
        <strain evidence="5 6">MRM 9.3</strain>
    </source>
</reference>
<dbReference type="OrthoDB" id="3288625at2"/>
<accession>A0A5N5RKV3</accession>
<keyword evidence="2" id="KW-0812">Transmembrane</keyword>
<comment type="caution">
    <text evidence="5">The sequence shown here is derived from an EMBL/GenBank/DDBJ whole genome shotgun (WGS) entry which is preliminary data.</text>
</comment>
<dbReference type="SUPFAM" id="SSF49373">
    <property type="entry name" value="Invasin/intimin cell-adhesion fragments"/>
    <property type="match status" value="1"/>
</dbReference>
<keyword evidence="2" id="KW-0472">Membrane</keyword>
<dbReference type="Pfam" id="PF13385">
    <property type="entry name" value="Laminin_G_3"/>
    <property type="match status" value="1"/>
</dbReference>
<dbReference type="PANTHER" id="PTHR30383">
    <property type="entry name" value="THIOESTERASE 1/PROTEASE 1/LYSOPHOSPHOLIPASE L1"/>
    <property type="match status" value="1"/>
</dbReference>
<protein>
    <recommendedName>
        <fullName evidence="4">BIG2 domain-containing protein</fullName>
    </recommendedName>
</protein>
<feature type="domain" description="BIG2" evidence="4">
    <location>
        <begin position="1122"/>
        <end position="1197"/>
    </location>
</feature>
<feature type="region of interest" description="Disordered" evidence="1">
    <location>
        <begin position="1203"/>
        <end position="1239"/>
    </location>
</feature>
<dbReference type="InterPro" id="IPR013320">
    <property type="entry name" value="ConA-like_dom_sf"/>
</dbReference>
<dbReference type="Gene3D" id="2.60.120.200">
    <property type="match status" value="1"/>
</dbReference>
<evidence type="ECO:0000313" key="5">
    <source>
        <dbReference type="EMBL" id="KAB5607956.1"/>
    </source>
</evidence>
<dbReference type="InterPro" id="IPR036514">
    <property type="entry name" value="SGNH_hydro_sf"/>
</dbReference>
<dbReference type="Gene3D" id="3.40.50.1110">
    <property type="entry name" value="SGNH hydrolase"/>
    <property type="match status" value="2"/>
</dbReference>
<sequence>MNKPSGTVWSLRRRVGALVAAASMLATIPAAAVAATATADDRVMPIAQTETQQYLELTIKRTDSNGSPVDVGDKLTYDITYKNVGSQNIVVYPKSTNLSGVLDKQADGKSPICRWSKLEPGKTGACANSNNTNLAYHVVTEDDVKNGFTPTAVIDATSDLDGQTVLQSVTITGDKVAVNEPAPPIDDPTITPPATIDAWNARNATLDDYKTLSSKLSKTDGINWLFIGDSITQGVVYTQGYRIYPELFANQVESEKVRGVSRANDMVMNTGISSADASWPLKNGAFDKWVTEKHPNVVFITFGMNDGREAKLFTVEQYLKNLSTIIDKVREQGAIPILQTQNYTTNATFNKNLDTYFDAERRLAIKKNVILIDFNKRWLEINNGVRESNTYMGRGNNIHPGENGHIEWAKFTLKSLNMLADGDPLAKWNSANVTLTGPSAGVDEAVKGLRGTAAATEAITVKPTAEKSVGKYLTGAQYVDLGADIAKAAKGGDAKQSNVTIRFRATATGKPQTLLTFGDPAASDTRSVIRLSETGAAQFVDSAAAGQYYTVGTKNLADGAWHTLSVNFQANGFTIYADGTAYRAITGTSAKQLNVPSAIAVTAATAGATRDKTNPNGTQQLTGMIDYVVAYDSALSDEDAKKLTTETADAAAAADAAADAGAAATAIKPADVPVTTVTAAADALTPIISAVNDRKNIVFAGGETIEGSYSDHVIAKNVVQLLDERVRWEYVTGLTAKDTELARAKFFVGAAAGGRTVAQMDADFDTLIGRYKPDILFLMPDLYDAAGKLVEKNDAAGVTAFGEHVKSVAARAKAAGAKVVLVTPVTVRGSEAEFAEAMRKVAAADGLPIIDAQAWMAKVVAAEPAVKTAWYNAAGQLNYAGHLGYARFLMKSLNLYPSNVSTSRVALLPYDSIGGDLAGANEDGGTVPVARVEGAAGTSGAAAKAHIDGTKIDPAKSVVIVDHYAVYEVGADGTRTPVEGLGDVAPETLLSGGVDVPLPAGDRSAHTYVVVGSAAAPDGVEPVTVTYTAQLAALEIDAADYTKVDEALKSVPADLSIYTDETADAVRRAVAAVKRGLSADEQQTVDAWAEAINKAVDGLVKKKTDGEDGGKPVVPVKSVAVADANGKTDGLKVAIGRKLQLRAAVAPANASDKSVTWRSSAPGVATVNADGVVTGVSAGTVTISATSANGKVGSVSVTVVPGGTGDGAGTGTGGAGADGADDADKPGNPGKKPGLADTGASASALAGFAALLLAAGVAVAAASAASVTARRRG</sequence>
<evidence type="ECO:0000256" key="1">
    <source>
        <dbReference type="SAM" id="MobiDB-lite"/>
    </source>
</evidence>
<dbReference type="InterPro" id="IPR051532">
    <property type="entry name" value="Ester_Hydrolysis_Enzymes"/>
</dbReference>
<evidence type="ECO:0000256" key="3">
    <source>
        <dbReference type="SAM" id="SignalP"/>
    </source>
</evidence>
<dbReference type="SUPFAM" id="SSF52266">
    <property type="entry name" value="SGNH hydrolase"/>
    <property type="match status" value="2"/>
</dbReference>
<dbReference type="Gene3D" id="1.20.1270.90">
    <property type="entry name" value="AF1782-like"/>
    <property type="match status" value="1"/>
</dbReference>
<dbReference type="AlphaFoldDB" id="A0A5N5RKV3"/>
<dbReference type="InterPro" id="IPR013830">
    <property type="entry name" value="SGNH_hydro"/>
</dbReference>
<evidence type="ECO:0000313" key="6">
    <source>
        <dbReference type="Proteomes" id="UP000326336"/>
    </source>
</evidence>
<dbReference type="PANTHER" id="PTHR30383:SF5">
    <property type="entry name" value="SGNH HYDROLASE-TYPE ESTERASE DOMAIN-CONTAINING PROTEIN"/>
    <property type="match status" value="1"/>
</dbReference>
<name>A0A5N5RKV3_9BIFI</name>
<dbReference type="GO" id="GO:0004622">
    <property type="term" value="F:phosphatidylcholine lysophospholipase activity"/>
    <property type="evidence" value="ECO:0007669"/>
    <property type="project" value="TreeGrafter"/>
</dbReference>
<keyword evidence="2" id="KW-1133">Transmembrane helix</keyword>
<feature type="transmembrane region" description="Helical" evidence="2">
    <location>
        <begin position="1245"/>
        <end position="1267"/>
    </location>
</feature>
<keyword evidence="6" id="KW-1185">Reference proteome</keyword>
<evidence type="ECO:0000256" key="2">
    <source>
        <dbReference type="SAM" id="Phobius"/>
    </source>
</evidence>
<dbReference type="SMART" id="SM00635">
    <property type="entry name" value="BID_2"/>
    <property type="match status" value="1"/>
</dbReference>
<dbReference type="Proteomes" id="UP000326336">
    <property type="component" value="Unassembled WGS sequence"/>
</dbReference>
<feature type="compositionally biased region" description="Gly residues" evidence="1">
    <location>
        <begin position="1203"/>
        <end position="1217"/>
    </location>
</feature>
<dbReference type="SUPFAM" id="SSF49899">
    <property type="entry name" value="Concanavalin A-like lectins/glucanases"/>
    <property type="match status" value="1"/>
</dbReference>
<dbReference type="InterPro" id="IPR008964">
    <property type="entry name" value="Invasin/intimin_cell_adhesion"/>
</dbReference>
<keyword evidence="3" id="KW-0732">Signal</keyword>
<proteinExistence type="predicted"/>
<feature type="chain" id="PRO_5039401527" description="BIG2 domain-containing protein" evidence="3">
    <location>
        <begin position="35"/>
        <end position="1273"/>
    </location>
</feature>